<protein>
    <submittedName>
        <fullName evidence="3">Sulfatase-like hydrolase/transferase</fullName>
    </submittedName>
</protein>
<dbReference type="InterPro" id="IPR052701">
    <property type="entry name" value="GAG_Ulvan_Degrading_Sulfatases"/>
</dbReference>
<feature type="domain" description="Sulfatase N-terminal" evidence="2">
    <location>
        <begin position="18"/>
        <end position="364"/>
    </location>
</feature>
<organism evidence="3 4">
    <name type="scientific">Halogeometricum salsisoli</name>
    <dbReference type="NCBI Taxonomy" id="2950536"/>
    <lineage>
        <taxon>Archaea</taxon>
        <taxon>Methanobacteriati</taxon>
        <taxon>Methanobacteriota</taxon>
        <taxon>Stenosarchaea group</taxon>
        <taxon>Halobacteria</taxon>
        <taxon>Halobacteriales</taxon>
        <taxon>Haloferacaceae</taxon>
        <taxon>Halogeometricum</taxon>
    </lineage>
</organism>
<dbReference type="InterPro" id="IPR017850">
    <property type="entry name" value="Alkaline_phosphatase_core_sf"/>
</dbReference>
<dbReference type="Proteomes" id="UP001257060">
    <property type="component" value="Unassembled WGS sequence"/>
</dbReference>
<proteinExistence type="predicted"/>
<dbReference type="Gene3D" id="3.40.720.10">
    <property type="entry name" value="Alkaline Phosphatase, subunit A"/>
    <property type="match status" value="1"/>
</dbReference>
<feature type="compositionally biased region" description="Polar residues" evidence="1">
    <location>
        <begin position="486"/>
        <end position="495"/>
    </location>
</feature>
<sequence length="504" mass="56407">MDIISLDTTVSSTSMSRPNILFVVMDTARARNALPSTNAETVPRITEFMSDGVEFSSAISTAPWTLPSHASLFTGQYTSDHNTDAGNKQFDPDYDSLPAILNKSGYDTVAFSNNSWVSPDFGFDQGFDQFYPGWTLLEKGADLAPAMREHDHPLEQIRELIKTASASEIPSMMANAAYAKFFRKRYDYGAAVTNWKVKSWFDRQYSGEDPFFIFINYLEPHLEYDPPKKHCNHLPDGVSIAEAKEIEQDAWGYVAGEIGMTQRDFEILEGLYDSELSYLDHRIGNLLDSMSENGILDDTMVVIVGDHGENIGDHGLMDHQYCLYDTLVHVPLLIRGTNKFRGGHEVEQVVETRSLFPTILEAADANVPENPTIASSSLSEIVEDSSSAEEVAISEYLVPQPDIETLKERSKANSESGYEQYDRALRSLRTAEWKLIESSDGARELYDITSDPKELTDVSSEHSDIADELQQRLQEDRGPLKKQDQDASSLDSGAQQRLEDLGYI</sequence>
<reference evidence="3 4" key="1">
    <citation type="submission" date="2022-06" db="EMBL/GenBank/DDBJ databases">
        <title>Halogeometricum sp. a new haloarchaeum isolate from saline soil.</title>
        <authorList>
            <person name="Strakova D."/>
            <person name="Galisteo C."/>
            <person name="Sanchez-Porro C."/>
            <person name="Ventosa A."/>
        </authorList>
    </citation>
    <scope>NUCLEOTIDE SEQUENCE [LARGE SCALE GENOMIC DNA]</scope>
    <source>
        <strain evidence="3 4">S1BR25-6</strain>
    </source>
</reference>
<feature type="region of interest" description="Disordered" evidence="1">
    <location>
        <begin position="454"/>
        <end position="504"/>
    </location>
</feature>
<dbReference type="EMBL" id="JAMQOP010000003">
    <property type="protein sequence ID" value="MDS0300243.1"/>
    <property type="molecule type" value="Genomic_DNA"/>
</dbReference>
<accession>A0ABU2GHE3</accession>
<feature type="compositionally biased region" description="Basic and acidic residues" evidence="1">
    <location>
        <begin position="454"/>
        <end position="485"/>
    </location>
</feature>
<evidence type="ECO:0000256" key="1">
    <source>
        <dbReference type="SAM" id="MobiDB-lite"/>
    </source>
</evidence>
<name>A0ABU2GHE3_9EURY</name>
<dbReference type="PANTHER" id="PTHR43751">
    <property type="entry name" value="SULFATASE"/>
    <property type="match status" value="1"/>
</dbReference>
<evidence type="ECO:0000259" key="2">
    <source>
        <dbReference type="Pfam" id="PF00884"/>
    </source>
</evidence>
<dbReference type="Pfam" id="PF00884">
    <property type="entry name" value="Sulfatase"/>
    <property type="match status" value="1"/>
</dbReference>
<dbReference type="PANTHER" id="PTHR43751:SF3">
    <property type="entry name" value="SULFATASE N-TERMINAL DOMAIN-CONTAINING PROTEIN"/>
    <property type="match status" value="1"/>
</dbReference>
<dbReference type="SUPFAM" id="SSF53649">
    <property type="entry name" value="Alkaline phosphatase-like"/>
    <property type="match status" value="1"/>
</dbReference>
<dbReference type="InterPro" id="IPR000917">
    <property type="entry name" value="Sulfatase_N"/>
</dbReference>
<evidence type="ECO:0000313" key="3">
    <source>
        <dbReference type="EMBL" id="MDS0300243.1"/>
    </source>
</evidence>
<evidence type="ECO:0000313" key="4">
    <source>
        <dbReference type="Proteomes" id="UP001257060"/>
    </source>
</evidence>
<gene>
    <name evidence="3" type="ORF">NDI76_15965</name>
</gene>
<comment type="caution">
    <text evidence="3">The sequence shown here is derived from an EMBL/GenBank/DDBJ whole genome shotgun (WGS) entry which is preliminary data.</text>
</comment>
<dbReference type="CDD" id="cd16148">
    <property type="entry name" value="sulfatase_like"/>
    <property type="match status" value="1"/>
</dbReference>
<dbReference type="RefSeq" id="WP_310925138.1">
    <property type="nucleotide sequence ID" value="NZ_JAMQOP010000003.1"/>
</dbReference>
<keyword evidence="4" id="KW-1185">Reference proteome</keyword>